<dbReference type="GO" id="GO:0071034">
    <property type="term" value="P:CUT catabolic process"/>
    <property type="evidence" value="ECO:0007669"/>
    <property type="project" value="TreeGrafter"/>
</dbReference>
<dbReference type="GO" id="GO:0000467">
    <property type="term" value="P:exonucleolytic trimming to generate mature 3'-end of 5.8S rRNA from tricistronic rRNA transcript (SSU-rRNA, 5.8S rRNA, LSU-rRNA)"/>
    <property type="evidence" value="ECO:0007669"/>
    <property type="project" value="TreeGrafter"/>
</dbReference>
<dbReference type="GO" id="GO:0000177">
    <property type="term" value="C:cytoplasmic exosome (RNase complex)"/>
    <property type="evidence" value="ECO:0007669"/>
    <property type="project" value="TreeGrafter"/>
</dbReference>
<accession>A0A1B2JGX0</accession>
<keyword evidence="4" id="KW-0963">Cytoplasm</keyword>
<comment type="similarity">
    <text evidence="3">Belongs to the RRP40 family.</text>
</comment>
<dbReference type="AlphaFoldDB" id="A0A1B2JGX0"/>
<keyword evidence="7" id="KW-0694">RNA-binding</keyword>
<dbReference type="SUPFAM" id="SSF54791">
    <property type="entry name" value="Eukaryotic type KH-domain (KH-domain type I)"/>
    <property type="match status" value="1"/>
</dbReference>
<dbReference type="PANTHER" id="PTHR21321:SF1">
    <property type="entry name" value="EXOSOME COMPLEX COMPONENT RRP40"/>
    <property type="match status" value="1"/>
</dbReference>
<evidence type="ECO:0000313" key="12">
    <source>
        <dbReference type="EMBL" id="ANZ77243.1"/>
    </source>
</evidence>
<dbReference type="InterPro" id="IPR026699">
    <property type="entry name" value="Exosome_RNA_bind1/RRP40/RRP4"/>
</dbReference>
<dbReference type="InterPro" id="IPR041054">
    <property type="entry name" value="Rrp40_N_euk"/>
</dbReference>
<dbReference type="Pfam" id="PF18311">
    <property type="entry name" value="Rrp40_N"/>
    <property type="match status" value="1"/>
</dbReference>
<evidence type="ECO:0000256" key="2">
    <source>
        <dbReference type="ARBA" id="ARBA00004604"/>
    </source>
</evidence>
<dbReference type="GO" id="GO:0000176">
    <property type="term" value="C:nuclear exosome (RNase complex)"/>
    <property type="evidence" value="ECO:0007669"/>
    <property type="project" value="TreeGrafter"/>
</dbReference>
<dbReference type="GO" id="GO:0071035">
    <property type="term" value="P:nuclear polyadenylation-dependent rRNA catabolic process"/>
    <property type="evidence" value="ECO:0007669"/>
    <property type="project" value="TreeGrafter"/>
</dbReference>
<dbReference type="InterPro" id="IPR004088">
    <property type="entry name" value="KH_dom_type_1"/>
</dbReference>
<dbReference type="InterPro" id="IPR037319">
    <property type="entry name" value="Rrp40_S1"/>
</dbReference>
<dbReference type="FunFam" id="3.30.1370.10:FF:000038">
    <property type="entry name" value="exosome complex component RRP40"/>
    <property type="match status" value="1"/>
</dbReference>
<dbReference type="Gene3D" id="2.40.50.140">
    <property type="entry name" value="Nucleic acid-binding proteins"/>
    <property type="match status" value="1"/>
</dbReference>
<keyword evidence="6" id="KW-0271">Exosome</keyword>
<evidence type="ECO:0000256" key="3">
    <source>
        <dbReference type="ARBA" id="ARBA00007841"/>
    </source>
</evidence>
<dbReference type="Gene3D" id="3.30.1370.10">
    <property type="entry name" value="K Homology domain, type 1"/>
    <property type="match status" value="1"/>
</dbReference>
<comment type="subcellular location">
    <subcellularLocation>
        <location evidence="1">Cytoplasm</location>
    </subcellularLocation>
    <subcellularLocation>
        <location evidence="2">Nucleus</location>
        <location evidence="2">Nucleolus</location>
    </subcellularLocation>
</comment>
<dbReference type="GO" id="GO:0034475">
    <property type="term" value="P:U4 snRNA 3'-end processing"/>
    <property type="evidence" value="ECO:0007669"/>
    <property type="project" value="TreeGrafter"/>
</dbReference>
<protein>
    <recommendedName>
        <fullName evidence="9">Ribosomal RNA-processing protein 40</fullName>
    </recommendedName>
</protein>
<gene>
    <name evidence="12" type="primary">RRP40</name>
    <name evidence="12" type="ORF">ATY40_BA7504004</name>
</gene>
<keyword evidence="13" id="KW-1185">Reference proteome</keyword>
<dbReference type="FunFam" id="2.40.50.140:FF:000127">
    <property type="entry name" value="Exosome complex component RRP40"/>
    <property type="match status" value="1"/>
</dbReference>
<dbReference type="InterPro" id="IPR036612">
    <property type="entry name" value="KH_dom_type_1_sf"/>
</dbReference>
<evidence type="ECO:0000256" key="1">
    <source>
        <dbReference type="ARBA" id="ARBA00004496"/>
    </source>
</evidence>
<dbReference type="CDD" id="cd22526">
    <property type="entry name" value="KH-I_Rrp40"/>
    <property type="match status" value="1"/>
</dbReference>
<feature type="domain" description="Exosome complex exonuclease Rrp40 N-terminal" evidence="11">
    <location>
        <begin position="32"/>
        <end position="72"/>
    </location>
</feature>
<dbReference type="InterPro" id="IPR012340">
    <property type="entry name" value="NA-bd_OB-fold"/>
</dbReference>
<dbReference type="OrthoDB" id="340500at2759"/>
<dbReference type="Proteomes" id="UP000094565">
    <property type="component" value="Chromosome 3"/>
</dbReference>
<feature type="domain" description="K Homology" evidence="10">
    <location>
        <begin position="164"/>
        <end position="212"/>
    </location>
</feature>
<reference evidence="12 13" key="1">
    <citation type="submission" date="2016-02" db="EMBL/GenBank/DDBJ databases">
        <title>Comparative genomic and transcriptomic foundation for Pichia pastoris.</title>
        <authorList>
            <person name="Love K.R."/>
            <person name="Shah K.A."/>
            <person name="Whittaker C.A."/>
            <person name="Wu J."/>
            <person name="Bartlett M.C."/>
            <person name="Ma D."/>
            <person name="Leeson R.L."/>
            <person name="Priest M."/>
            <person name="Young S.K."/>
            <person name="Love J.C."/>
        </authorList>
    </citation>
    <scope>NUCLEOTIDE SEQUENCE [LARGE SCALE GENOMIC DNA]</scope>
    <source>
        <strain evidence="12 13">ATCC 28485</strain>
    </source>
</reference>
<evidence type="ECO:0000259" key="11">
    <source>
        <dbReference type="Pfam" id="PF18311"/>
    </source>
</evidence>
<keyword evidence="8" id="KW-0539">Nucleus</keyword>
<evidence type="ECO:0000256" key="7">
    <source>
        <dbReference type="ARBA" id="ARBA00022884"/>
    </source>
</evidence>
<name>A0A1B2JGX0_PICPA</name>
<evidence type="ECO:0000256" key="5">
    <source>
        <dbReference type="ARBA" id="ARBA00022552"/>
    </source>
</evidence>
<dbReference type="GO" id="GO:0005730">
    <property type="term" value="C:nucleolus"/>
    <property type="evidence" value="ECO:0007669"/>
    <property type="project" value="UniProtKB-SubCell"/>
</dbReference>
<dbReference type="Gene3D" id="2.40.50.100">
    <property type="match status" value="1"/>
</dbReference>
<evidence type="ECO:0000256" key="6">
    <source>
        <dbReference type="ARBA" id="ARBA00022835"/>
    </source>
</evidence>
<proteinExistence type="inferred from homology"/>
<sequence>MRKKTLCSFLYADMTESLIVPGDRLDIKPENIILGPGFYVDLKTDEIIPTNAGILEVSRKQNKTVYVIDSKSKTYIPKTNDFVIGIITGTFGELYKVGLSEFTQAAQMSIYAFPNASKKNRPHLKVGDVIYARVLSAERDIEVELECIDPTTGKEGGFGQLEDGYLFTVNLAYARYLLFNENAEILTELVKKCKFELAVGCNGRIWIKAETIKTTIACVKIIEESQNWSKQDIPKKLKGVWAAFN</sequence>
<evidence type="ECO:0000259" key="10">
    <source>
        <dbReference type="Pfam" id="PF15985"/>
    </source>
</evidence>
<evidence type="ECO:0000313" key="13">
    <source>
        <dbReference type="Proteomes" id="UP000094565"/>
    </source>
</evidence>
<dbReference type="SUPFAM" id="SSF50249">
    <property type="entry name" value="Nucleic acid-binding proteins"/>
    <property type="match status" value="1"/>
</dbReference>
<evidence type="ECO:0000256" key="4">
    <source>
        <dbReference type="ARBA" id="ARBA00022490"/>
    </source>
</evidence>
<dbReference type="Pfam" id="PF21262">
    <property type="entry name" value="RRP40_S1"/>
    <property type="match status" value="1"/>
</dbReference>
<evidence type="ECO:0000256" key="9">
    <source>
        <dbReference type="ARBA" id="ARBA00030615"/>
    </source>
</evidence>
<dbReference type="GO" id="GO:0071038">
    <property type="term" value="P:TRAMP-dependent tRNA surveillance pathway"/>
    <property type="evidence" value="ECO:0007669"/>
    <property type="project" value="TreeGrafter"/>
</dbReference>
<keyword evidence="5" id="KW-0698">rRNA processing</keyword>
<organism evidence="12 13">
    <name type="scientific">Komagataella pastoris</name>
    <name type="common">Yeast</name>
    <name type="synonym">Pichia pastoris</name>
    <dbReference type="NCBI Taxonomy" id="4922"/>
    <lineage>
        <taxon>Eukaryota</taxon>
        <taxon>Fungi</taxon>
        <taxon>Dikarya</taxon>
        <taxon>Ascomycota</taxon>
        <taxon>Saccharomycotina</taxon>
        <taxon>Pichiomycetes</taxon>
        <taxon>Pichiales</taxon>
        <taxon>Pichiaceae</taxon>
        <taxon>Komagataella</taxon>
    </lineage>
</organism>
<dbReference type="CDD" id="cd05790">
    <property type="entry name" value="S1_Rrp40"/>
    <property type="match status" value="1"/>
</dbReference>
<dbReference type="GO" id="GO:0071051">
    <property type="term" value="P:poly(A)-dependent snoRNA 3'-end processing"/>
    <property type="evidence" value="ECO:0007669"/>
    <property type="project" value="TreeGrafter"/>
</dbReference>
<dbReference type="InterPro" id="IPR049469">
    <property type="entry name" value="RRP40_KH-I"/>
</dbReference>
<dbReference type="Pfam" id="PF15985">
    <property type="entry name" value="KH_6"/>
    <property type="match status" value="1"/>
</dbReference>
<evidence type="ECO:0000256" key="8">
    <source>
        <dbReference type="ARBA" id="ARBA00023242"/>
    </source>
</evidence>
<dbReference type="EMBL" id="CP014586">
    <property type="protein sequence ID" value="ANZ77243.1"/>
    <property type="molecule type" value="Genomic_DNA"/>
</dbReference>
<dbReference type="GO" id="GO:0003723">
    <property type="term" value="F:RNA binding"/>
    <property type="evidence" value="ECO:0007669"/>
    <property type="project" value="UniProtKB-KW"/>
</dbReference>
<dbReference type="PANTHER" id="PTHR21321">
    <property type="entry name" value="PNAS-3 RELATED"/>
    <property type="match status" value="1"/>
</dbReference>